<accession>A0A517Y7P7</accession>
<evidence type="ECO:0000313" key="2">
    <source>
        <dbReference type="Proteomes" id="UP000315017"/>
    </source>
</evidence>
<evidence type="ECO:0000313" key="1">
    <source>
        <dbReference type="EMBL" id="QDU26215.1"/>
    </source>
</evidence>
<dbReference type="Proteomes" id="UP000315017">
    <property type="component" value="Chromosome"/>
</dbReference>
<dbReference type="EMBL" id="CP036274">
    <property type="protein sequence ID" value="QDU26215.1"/>
    <property type="molecule type" value="Genomic_DNA"/>
</dbReference>
<gene>
    <name evidence="1" type="ORF">ETAA8_12900</name>
</gene>
<dbReference type="KEGG" id="aagg:ETAA8_12900"/>
<dbReference type="AlphaFoldDB" id="A0A517Y7P7"/>
<organism evidence="1 2">
    <name type="scientific">Anatilimnocola aggregata</name>
    <dbReference type="NCBI Taxonomy" id="2528021"/>
    <lineage>
        <taxon>Bacteria</taxon>
        <taxon>Pseudomonadati</taxon>
        <taxon>Planctomycetota</taxon>
        <taxon>Planctomycetia</taxon>
        <taxon>Pirellulales</taxon>
        <taxon>Pirellulaceae</taxon>
        <taxon>Anatilimnocola</taxon>
    </lineage>
</organism>
<sequence length="161" mass="18219">MSDHEECRTYLNHVQLQHQHMQQLLERLRSLVVGAKGCSFAFDDAKLLLSDLGDHLARHIAEEEGGGCIDEAVCRCPRLSLQARDLKAQQPRLVAAIERIVAKFEGRNRLGTCSFMVEQEIQQLASDLRLYEESERELLAEAFGVDEGCSTHMDTVPHYPK</sequence>
<protein>
    <recommendedName>
        <fullName evidence="3">Hemerythrin-like domain-containing protein</fullName>
    </recommendedName>
</protein>
<name>A0A517Y7P7_9BACT</name>
<dbReference type="RefSeq" id="WP_145086423.1">
    <property type="nucleotide sequence ID" value="NZ_CP036274.1"/>
</dbReference>
<reference evidence="1 2" key="1">
    <citation type="submission" date="2019-02" db="EMBL/GenBank/DDBJ databases">
        <title>Deep-cultivation of Planctomycetes and their phenomic and genomic characterization uncovers novel biology.</title>
        <authorList>
            <person name="Wiegand S."/>
            <person name="Jogler M."/>
            <person name="Boedeker C."/>
            <person name="Pinto D."/>
            <person name="Vollmers J."/>
            <person name="Rivas-Marin E."/>
            <person name="Kohn T."/>
            <person name="Peeters S.H."/>
            <person name="Heuer A."/>
            <person name="Rast P."/>
            <person name="Oberbeckmann S."/>
            <person name="Bunk B."/>
            <person name="Jeske O."/>
            <person name="Meyerdierks A."/>
            <person name="Storesund J.E."/>
            <person name="Kallscheuer N."/>
            <person name="Luecker S."/>
            <person name="Lage O.M."/>
            <person name="Pohl T."/>
            <person name="Merkel B.J."/>
            <person name="Hornburger P."/>
            <person name="Mueller R.-W."/>
            <person name="Bruemmer F."/>
            <person name="Labrenz M."/>
            <person name="Spormann A.M."/>
            <person name="Op den Camp H."/>
            <person name="Overmann J."/>
            <person name="Amann R."/>
            <person name="Jetten M.S.M."/>
            <person name="Mascher T."/>
            <person name="Medema M.H."/>
            <person name="Devos D.P."/>
            <person name="Kaster A.-K."/>
            <person name="Ovreas L."/>
            <person name="Rohde M."/>
            <person name="Galperin M.Y."/>
            <person name="Jogler C."/>
        </authorList>
    </citation>
    <scope>NUCLEOTIDE SEQUENCE [LARGE SCALE GENOMIC DNA]</scope>
    <source>
        <strain evidence="1 2">ETA_A8</strain>
    </source>
</reference>
<dbReference type="OrthoDB" id="271093at2"/>
<proteinExistence type="predicted"/>
<keyword evidence="2" id="KW-1185">Reference proteome</keyword>
<evidence type="ECO:0008006" key="3">
    <source>
        <dbReference type="Google" id="ProtNLM"/>
    </source>
</evidence>